<gene>
    <name evidence="1" type="ORF">D6851_04165</name>
</gene>
<name>A0A420EP38_9SPHN</name>
<accession>A0A420EP38</accession>
<evidence type="ECO:0000313" key="1">
    <source>
        <dbReference type="EMBL" id="RKF22431.1"/>
    </source>
</evidence>
<dbReference type="AlphaFoldDB" id="A0A420EP38"/>
<organism evidence="1 2">
    <name type="scientific">Altericroceibacterium spongiae</name>
    <dbReference type="NCBI Taxonomy" id="2320269"/>
    <lineage>
        <taxon>Bacteria</taxon>
        <taxon>Pseudomonadati</taxon>
        <taxon>Pseudomonadota</taxon>
        <taxon>Alphaproteobacteria</taxon>
        <taxon>Sphingomonadales</taxon>
        <taxon>Erythrobacteraceae</taxon>
        <taxon>Altericroceibacterium</taxon>
    </lineage>
</organism>
<dbReference type="EMBL" id="RAPF01000002">
    <property type="protein sequence ID" value="RKF22431.1"/>
    <property type="molecule type" value="Genomic_DNA"/>
</dbReference>
<dbReference type="Proteomes" id="UP000284395">
    <property type="component" value="Unassembled WGS sequence"/>
</dbReference>
<dbReference type="Gene3D" id="2.60.120.620">
    <property type="entry name" value="q2cbj1_9rhob like domain"/>
    <property type="match status" value="1"/>
</dbReference>
<protein>
    <recommendedName>
        <fullName evidence="3">Fe2OG dioxygenase domain-containing protein</fullName>
    </recommendedName>
</protein>
<evidence type="ECO:0000313" key="2">
    <source>
        <dbReference type="Proteomes" id="UP000284395"/>
    </source>
</evidence>
<dbReference type="OrthoDB" id="7605090at2"/>
<keyword evidence="2" id="KW-1185">Reference proteome</keyword>
<comment type="caution">
    <text evidence="1">The sequence shown here is derived from an EMBL/GenBank/DDBJ whole genome shotgun (WGS) entry which is preliminary data.</text>
</comment>
<evidence type="ECO:0008006" key="3">
    <source>
        <dbReference type="Google" id="ProtNLM"/>
    </source>
</evidence>
<proteinExistence type="predicted"/>
<sequence>MTQAAPVPAISRLDGAQLHRIRQSIDYFGFHCLPDAMSSETLEELAREARCRRAEAKRAVSESADLPYSSRVAPLGPSAIHVLGNMASAALLEPVFGRRFRYCPDASCYTFFEAGDFLETHRDDASNCEVTLLFYLSASPFRPDEQASGLNLSIYANDDDAPGALLKTIATPQGAIMFGHGSRFWHRRHRLQEGEHIWMLTACFTSADVPD</sequence>
<dbReference type="RefSeq" id="WP_120323630.1">
    <property type="nucleotide sequence ID" value="NZ_RAPF01000002.1"/>
</dbReference>
<reference evidence="1 2" key="1">
    <citation type="submission" date="2018-09" db="EMBL/GenBank/DDBJ databases">
        <title>Altererythrobacter spongiae sp. nov., isolated from a marine sponge.</title>
        <authorList>
            <person name="Zhuang L."/>
            <person name="Luo L."/>
        </authorList>
    </citation>
    <scope>NUCLEOTIDE SEQUENCE [LARGE SCALE GENOMIC DNA]</scope>
    <source>
        <strain evidence="1 2">HN-Y73</strain>
    </source>
</reference>